<evidence type="ECO:0000256" key="1">
    <source>
        <dbReference type="ARBA" id="ARBA00001913"/>
    </source>
</evidence>
<dbReference type="OrthoDB" id="9783154at2"/>
<dbReference type="PROSITE" id="PS00149">
    <property type="entry name" value="SULFATASE_2"/>
    <property type="match status" value="1"/>
</dbReference>
<dbReference type="CDD" id="cd16144">
    <property type="entry name" value="ARS_like"/>
    <property type="match status" value="1"/>
</dbReference>
<evidence type="ECO:0000256" key="7">
    <source>
        <dbReference type="SAM" id="SignalP"/>
    </source>
</evidence>
<name>A0A5C6B1J6_9BACT</name>
<dbReference type="GO" id="GO:0004065">
    <property type="term" value="F:arylsulfatase activity"/>
    <property type="evidence" value="ECO:0007669"/>
    <property type="project" value="UniProtKB-EC"/>
</dbReference>
<accession>A0A5C6B1J6</accession>
<evidence type="ECO:0000256" key="3">
    <source>
        <dbReference type="ARBA" id="ARBA00022723"/>
    </source>
</evidence>
<reference evidence="9 10" key="1">
    <citation type="submission" date="2019-02" db="EMBL/GenBank/DDBJ databases">
        <title>Deep-cultivation of Planctomycetes and their phenomic and genomic characterization uncovers novel biology.</title>
        <authorList>
            <person name="Wiegand S."/>
            <person name="Jogler M."/>
            <person name="Boedeker C."/>
            <person name="Pinto D."/>
            <person name="Vollmers J."/>
            <person name="Rivas-Marin E."/>
            <person name="Kohn T."/>
            <person name="Peeters S.H."/>
            <person name="Heuer A."/>
            <person name="Rast P."/>
            <person name="Oberbeckmann S."/>
            <person name="Bunk B."/>
            <person name="Jeske O."/>
            <person name="Meyerdierks A."/>
            <person name="Storesund J.E."/>
            <person name="Kallscheuer N."/>
            <person name="Luecker S."/>
            <person name="Lage O.M."/>
            <person name="Pohl T."/>
            <person name="Merkel B.J."/>
            <person name="Hornburger P."/>
            <person name="Mueller R.-W."/>
            <person name="Bruemmer F."/>
            <person name="Labrenz M."/>
            <person name="Spormann A.M."/>
            <person name="Op Den Camp H."/>
            <person name="Overmann J."/>
            <person name="Amann R."/>
            <person name="Jetten M.S.M."/>
            <person name="Mascher T."/>
            <person name="Medema M.H."/>
            <person name="Devos D.P."/>
            <person name="Kaster A.-K."/>
            <person name="Ovreas L."/>
            <person name="Rohde M."/>
            <person name="Galperin M.Y."/>
            <person name="Jogler C."/>
        </authorList>
    </citation>
    <scope>NUCLEOTIDE SEQUENCE [LARGE SCALE GENOMIC DNA]</scope>
    <source>
        <strain evidence="9 10">Pla52n</strain>
    </source>
</reference>
<evidence type="ECO:0000256" key="6">
    <source>
        <dbReference type="ARBA" id="ARBA00022837"/>
    </source>
</evidence>
<dbReference type="InterPro" id="IPR050738">
    <property type="entry name" value="Sulfatase"/>
</dbReference>
<keyword evidence="4 7" id="KW-0732">Signal</keyword>
<dbReference type="InterPro" id="IPR024607">
    <property type="entry name" value="Sulfatase_CS"/>
</dbReference>
<dbReference type="Gene3D" id="3.40.720.10">
    <property type="entry name" value="Alkaline Phosphatase, subunit A"/>
    <property type="match status" value="1"/>
</dbReference>
<sequence length="460" mass="51193" precursor="true">MALKSIALATLLLTLWYSNVASASDRPNILLINIDDMGWRDVGFMGTDFYETPHLDAIASDSLVFTNAYAGAANCAPSRACLLSGQTTPRHRIFNVGTHPRGKEKNRLCEHIPGVDVLDTKIVTWAKLIQDAGYRTGTIGKWHLSQDPRPYGFDVNVAGTQSGSPPRGHYPPHPGVGLDDAAEDEYLTDRLTDEAIKFIRESACEPWLLYLPHFAVHTPLDAKRELLAKYKAKSPGKLHDHVAMATMIQSVDDGIGRLLTTLGELKMRENTLIVFTSDNGGYGPATDMDPLKGYKGTYYEGGIRVPFFVHWSGKIKSGRSDEPIAQIDLYPTFCALLGISPPEGQPLDGVNLLPLWTGQVPALPKRSLFWHFPAYLESYRNCVDEQRDPLFRSRPVGVIRQGDWKLMEFFESGDLELYHLTDDIGETSDLSASHPEKRDELHAELKAWRAAVDAPVPRRK</sequence>
<gene>
    <name evidence="9" type="primary">atsA_20</name>
    <name evidence="9" type="ORF">Pla52n_19050</name>
</gene>
<dbReference type="AlphaFoldDB" id="A0A5C6B1J6"/>
<dbReference type="PANTHER" id="PTHR42693:SF42">
    <property type="entry name" value="ARYLSULFATASE G"/>
    <property type="match status" value="1"/>
</dbReference>
<organism evidence="9 10">
    <name type="scientific">Stieleria varia</name>
    <dbReference type="NCBI Taxonomy" id="2528005"/>
    <lineage>
        <taxon>Bacteria</taxon>
        <taxon>Pseudomonadati</taxon>
        <taxon>Planctomycetota</taxon>
        <taxon>Planctomycetia</taxon>
        <taxon>Pirellulales</taxon>
        <taxon>Pirellulaceae</taxon>
        <taxon>Stieleria</taxon>
    </lineage>
</organism>
<evidence type="ECO:0000259" key="8">
    <source>
        <dbReference type="Pfam" id="PF00884"/>
    </source>
</evidence>
<dbReference type="InterPro" id="IPR017850">
    <property type="entry name" value="Alkaline_phosphatase_core_sf"/>
</dbReference>
<keyword evidence="6" id="KW-0106">Calcium</keyword>
<dbReference type="Gene3D" id="3.30.1120.10">
    <property type="match status" value="1"/>
</dbReference>
<protein>
    <submittedName>
        <fullName evidence="9">Arylsulfatase</fullName>
        <ecNumber evidence="9">3.1.6.1</ecNumber>
    </submittedName>
</protein>
<dbReference type="GO" id="GO:0046872">
    <property type="term" value="F:metal ion binding"/>
    <property type="evidence" value="ECO:0007669"/>
    <property type="project" value="UniProtKB-KW"/>
</dbReference>
<feature type="domain" description="Sulfatase N-terminal" evidence="8">
    <location>
        <begin position="27"/>
        <end position="339"/>
    </location>
</feature>
<dbReference type="InterPro" id="IPR000917">
    <property type="entry name" value="Sulfatase_N"/>
</dbReference>
<proteinExistence type="inferred from homology"/>
<keyword evidence="3" id="KW-0479">Metal-binding</keyword>
<keyword evidence="10" id="KW-1185">Reference proteome</keyword>
<dbReference type="RefSeq" id="WP_146519302.1">
    <property type="nucleotide sequence ID" value="NZ_CP151726.1"/>
</dbReference>
<dbReference type="EMBL" id="SJPN01000002">
    <property type="protein sequence ID" value="TWU06185.1"/>
    <property type="molecule type" value="Genomic_DNA"/>
</dbReference>
<evidence type="ECO:0000256" key="5">
    <source>
        <dbReference type="ARBA" id="ARBA00022801"/>
    </source>
</evidence>
<evidence type="ECO:0000256" key="2">
    <source>
        <dbReference type="ARBA" id="ARBA00008779"/>
    </source>
</evidence>
<evidence type="ECO:0000313" key="9">
    <source>
        <dbReference type="EMBL" id="TWU06185.1"/>
    </source>
</evidence>
<comment type="similarity">
    <text evidence="2">Belongs to the sulfatase family.</text>
</comment>
<comment type="cofactor">
    <cofactor evidence="1">
        <name>Ca(2+)</name>
        <dbReference type="ChEBI" id="CHEBI:29108"/>
    </cofactor>
</comment>
<comment type="caution">
    <text evidence="9">The sequence shown here is derived from an EMBL/GenBank/DDBJ whole genome shotgun (WGS) entry which is preliminary data.</text>
</comment>
<dbReference type="Pfam" id="PF00884">
    <property type="entry name" value="Sulfatase"/>
    <property type="match status" value="1"/>
</dbReference>
<dbReference type="SUPFAM" id="SSF53649">
    <property type="entry name" value="Alkaline phosphatase-like"/>
    <property type="match status" value="1"/>
</dbReference>
<feature type="chain" id="PRO_5022959533" evidence="7">
    <location>
        <begin position="24"/>
        <end position="460"/>
    </location>
</feature>
<evidence type="ECO:0000313" key="10">
    <source>
        <dbReference type="Proteomes" id="UP000320176"/>
    </source>
</evidence>
<dbReference type="EC" id="3.1.6.1" evidence="9"/>
<dbReference type="PANTHER" id="PTHR42693">
    <property type="entry name" value="ARYLSULFATASE FAMILY MEMBER"/>
    <property type="match status" value="1"/>
</dbReference>
<feature type="signal peptide" evidence="7">
    <location>
        <begin position="1"/>
        <end position="23"/>
    </location>
</feature>
<dbReference type="Proteomes" id="UP000320176">
    <property type="component" value="Unassembled WGS sequence"/>
</dbReference>
<evidence type="ECO:0000256" key="4">
    <source>
        <dbReference type="ARBA" id="ARBA00022729"/>
    </source>
</evidence>
<keyword evidence="5 9" id="KW-0378">Hydrolase</keyword>